<sequence>MASGRAEVVTTRPFRSVKEAVAVFGECLLVVGDKLEPTQKPIYAAISPPPSFSSSCSSQFNQDRDDEFMILSSLKKLEAEVEKVKREVTLMKERENEVETVMASLYEELQKSMSKLSEIEENGSKWNGVRSETWREKKAIDIEMSDEYWPALAQALNLGVVEGGHSEKKKKKKMVKKKKPIVPLLGDLFSKKKAEDEICNTVY</sequence>
<organism evidence="2 3">
    <name type="scientific">Dioscorea zingiberensis</name>
    <dbReference type="NCBI Taxonomy" id="325984"/>
    <lineage>
        <taxon>Eukaryota</taxon>
        <taxon>Viridiplantae</taxon>
        <taxon>Streptophyta</taxon>
        <taxon>Embryophyta</taxon>
        <taxon>Tracheophyta</taxon>
        <taxon>Spermatophyta</taxon>
        <taxon>Magnoliopsida</taxon>
        <taxon>Liliopsida</taxon>
        <taxon>Dioscoreales</taxon>
        <taxon>Dioscoreaceae</taxon>
        <taxon>Dioscorea</taxon>
    </lineage>
</organism>
<keyword evidence="3" id="KW-1185">Reference proteome</keyword>
<evidence type="ECO:0000313" key="2">
    <source>
        <dbReference type="EMBL" id="KAJ0969476.1"/>
    </source>
</evidence>
<gene>
    <name evidence="2" type="ORF">J5N97_022353</name>
</gene>
<feature type="coiled-coil region" evidence="1">
    <location>
        <begin position="74"/>
        <end position="122"/>
    </location>
</feature>
<dbReference type="EMBL" id="JAGGNH010000006">
    <property type="protein sequence ID" value="KAJ0969476.1"/>
    <property type="molecule type" value="Genomic_DNA"/>
</dbReference>
<dbReference type="AlphaFoldDB" id="A0A9D5CAE7"/>
<keyword evidence="1" id="KW-0175">Coiled coil</keyword>
<name>A0A9D5CAE7_9LILI</name>
<dbReference type="OrthoDB" id="685187at2759"/>
<accession>A0A9D5CAE7</accession>
<evidence type="ECO:0000256" key="1">
    <source>
        <dbReference type="SAM" id="Coils"/>
    </source>
</evidence>
<evidence type="ECO:0000313" key="3">
    <source>
        <dbReference type="Proteomes" id="UP001085076"/>
    </source>
</evidence>
<reference evidence="2" key="1">
    <citation type="submission" date="2021-03" db="EMBL/GenBank/DDBJ databases">
        <authorList>
            <person name="Li Z."/>
            <person name="Yang C."/>
        </authorList>
    </citation>
    <scope>NUCLEOTIDE SEQUENCE</scope>
    <source>
        <strain evidence="2">Dzin_1.0</strain>
        <tissue evidence="2">Leaf</tissue>
    </source>
</reference>
<dbReference type="Proteomes" id="UP001085076">
    <property type="component" value="Miscellaneous, Linkage group lg06"/>
</dbReference>
<protein>
    <submittedName>
        <fullName evidence="2">Uncharacterized protein</fullName>
    </submittedName>
</protein>
<comment type="caution">
    <text evidence="2">The sequence shown here is derived from an EMBL/GenBank/DDBJ whole genome shotgun (WGS) entry which is preliminary data.</text>
</comment>
<proteinExistence type="predicted"/>
<reference evidence="2" key="2">
    <citation type="journal article" date="2022" name="Hortic Res">
        <title>The genome of Dioscorea zingiberensis sheds light on the biosynthesis, origin and evolution of the medicinally important diosgenin saponins.</title>
        <authorList>
            <person name="Li Y."/>
            <person name="Tan C."/>
            <person name="Li Z."/>
            <person name="Guo J."/>
            <person name="Li S."/>
            <person name="Chen X."/>
            <person name="Wang C."/>
            <person name="Dai X."/>
            <person name="Yang H."/>
            <person name="Song W."/>
            <person name="Hou L."/>
            <person name="Xu J."/>
            <person name="Tong Z."/>
            <person name="Xu A."/>
            <person name="Yuan X."/>
            <person name="Wang W."/>
            <person name="Yang Q."/>
            <person name="Chen L."/>
            <person name="Sun Z."/>
            <person name="Wang K."/>
            <person name="Pan B."/>
            <person name="Chen J."/>
            <person name="Bao Y."/>
            <person name="Liu F."/>
            <person name="Qi X."/>
            <person name="Gang D.R."/>
            <person name="Wen J."/>
            <person name="Li J."/>
        </authorList>
    </citation>
    <scope>NUCLEOTIDE SEQUENCE</scope>
    <source>
        <strain evidence="2">Dzin_1.0</strain>
    </source>
</reference>